<keyword evidence="1" id="KW-0812">Transmembrane</keyword>
<keyword evidence="1" id="KW-0472">Membrane</keyword>
<evidence type="ECO:0000256" key="1">
    <source>
        <dbReference type="SAM" id="Phobius"/>
    </source>
</evidence>
<organism evidence="2 3">
    <name type="scientific">Leptolyngbya foveolarum</name>
    <dbReference type="NCBI Taxonomy" id="47253"/>
    <lineage>
        <taxon>Bacteria</taxon>
        <taxon>Bacillati</taxon>
        <taxon>Cyanobacteriota</taxon>
        <taxon>Cyanophyceae</taxon>
        <taxon>Leptolyngbyales</taxon>
        <taxon>Leptolyngbyaceae</taxon>
        <taxon>Leptolyngbya group</taxon>
        <taxon>Leptolyngbya</taxon>
    </lineage>
</organism>
<accession>A0A2W4VWD6</accession>
<feature type="transmembrane region" description="Helical" evidence="1">
    <location>
        <begin position="78"/>
        <end position="97"/>
    </location>
</feature>
<feature type="transmembrane region" description="Helical" evidence="1">
    <location>
        <begin position="137"/>
        <end position="161"/>
    </location>
</feature>
<feature type="transmembrane region" description="Helical" evidence="1">
    <location>
        <begin position="44"/>
        <end position="66"/>
    </location>
</feature>
<feature type="transmembrane region" description="Helical" evidence="1">
    <location>
        <begin position="12"/>
        <end position="32"/>
    </location>
</feature>
<reference evidence="2 3" key="2">
    <citation type="submission" date="2018-06" db="EMBL/GenBank/DDBJ databases">
        <title>Metagenomic assembly of (sub)arctic Cyanobacteria and their associated microbiome from non-axenic cultures.</title>
        <authorList>
            <person name="Baurain D."/>
        </authorList>
    </citation>
    <scope>NUCLEOTIDE SEQUENCE [LARGE SCALE GENOMIC DNA]</scope>
    <source>
        <strain evidence="2">ULC129bin1</strain>
    </source>
</reference>
<reference evidence="3" key="1">
    <citation type="submission" date="2018-04" db="EMBL/GenBank/DDBJ databases">
        <authorList>
            <person name="Cornet L."/>
        </authorList>
    </citation>
    <scope>NUCLEOTIDE SEQUENCE [LARGE SCALE GENOMIC DNA]</scope>
</reference>
<dbReference type="AlphaFoldDB" id="A0A2W4VWD6"/>
<feature type="transmembrane region" description="Helical" evidence="1">
    <location>
        <begin position="109"/>
        <end position="131"/>
    </location>
</feature>
<keyword evidence="1" id="KW-1133">Transmembrane helix</keyword>
<dbReference type="EMBL" id="QBMC01000077">
    <property type="protein sequence ID" value="PZO16621.1"/>
    <property type="molecule type" value="Genomic_DNA"/>
</dbReference>
<gene>
    <name evidence="2" type="ORF">DCF25_12185</name>
</gene>
<sequence length="166" mass="18396">MSLGALYSGILAYRLPIVLLLFGSPWVTYLACHLIPGKGEEPSLLSLNLALSTLSVLMWVGYLAFATNTGGWAKVVNQADFMLLVLPIYHVGVSLWLSQLRLPLQRIPAFRTMQGLVMLEAAFFALSWVLSKIRIVLFSYLPFGTFLGLMALLVVLGYVGYRKIVE</sequence>
<comment type="caution">
    <text evidence="2">The sequence shown here is derived from an EMBL/GenBank/DDBJ whole genome shotgun (WGS) entry which is preliminary data.</text>
</comment>
<dbReference type="Proteomes" id="UP000249354">
    <property type="component" value="Unassembled WGS sequence"/>
</dbReference>
<evidence type="ECO:0000313" key="2">
    <source>
        <dbReference type="EMBL" id="PZO16621.1"/>
    </source>
</evidence>
<evidence type="ECO:0000313" key="3">
    <source>
        <dbReference type="Proteomes" id="UP000249354"/>
    </source>
</evidence>
<protein>
    <submittedName>
        <fullName evidence="2">Uncharacterized protein</fullName>
    </submittedName>
</protein>
<proteinExistence type="predicted"/>
<name>A0A2W4VWD6_9CYAN</name>